<evidence type="ECO:0000313" key="1">
    <source>
        <dbReference type="EMBL" id="QXN75133.1"/>
    </source>
</evidence>
<sequence>MSVKSWNKNISAKLKNYDKKGTKYYTSVDSSGRMHYSIYNQDVANAYAQNYTNRYVKQQTDADYNRLVADNQASAKTQMDFQERMSSTSHQREVKDLIAAGLNPVLSANAGASTPAGAYGAVDSAPINANAQSRLQLRILDKQLQNQLDINRAQLAAQQAMNKYSTDVGAQVSLENARVSAAASRYASNQAAAASIYGSNVSASASRYASDNSYSSSKYGTDVGSKGFTIGPHGVSGNLSGFYGAAKSIYQAVSKYYKNKASSRAEYNKSKKK</sequence>
<name>A0A8F5MLJ8_9VIRU</name>
<organism evidence="1">
    <name type="scientific">Microvirus mar30</name>
    <dbReference type="NCBI Taxonomy" id="2851164"/>
    <lineage>
        <taxon>Viruses</taxon>
        <taxon>Monodnaviria</taxon>
        <taxon>Sangervirae</taxon>
        <taxon>Phixviricota</taxon>
        <taxon>Malgrandaviricetes</taxon>
        <taxon>Petitvirales</taxon>
        <taxon>Microviridae</taxon>
    </lineage>
</organism>
<accession>A0A8F5MLJ8</accession>
<reference evidence="1" key="1">
    <citation type="submission" date="2021-04" db="EMBL/GenBank/DDBJ databases">
        <title>Genomes of microviruses identified in yellow-bellied marmot fecal samples.</title>
        <authorList>
            <person name="Varsani A."/>
            <person name="Kraberger S."/>
            <person name="Chatterjee A."/>
            <person name="Richet C."/>
            <person name="Fontenele R.S."/>
            <person name="Schmidlin K."/>
            <person name="Blumstein D.T."/>
        </authorList>
    </citation>
    <scope>NUCLEOTIDE SEQUENCE</scope>
    <source>
        <strain evidence="1">Mar30</strain>
    </source>
</reference>
<dbReference type="EMBL" id="MZ089776">
    <property type="protein sequence ID" value="QXN75133.1"/>
    <property type="molecule type" value="Genomic_DNA"/>
</dbReference>
<protein>
    <submittedName>
        <fullName evidence="1">DNA pilot protein</fullName>
    </submittedName>
</protein>
<proteinExistence type="predicted"/>